<dbReference type="Proteomes" id="UP000287394">
    <property type="component" value="Chromosome"/>
</dbReference>
<dbReference type="EMBL" id="AP025739">
    <property type="protein sequence ID" value="BDI32987.1"/>
    <property type="molecule type" value="Genomic_DNA"/>
</dbReference>
<dbReference type="SUPFAM" id="SSF52317">
    <property type="entry name" value="Class I glutamine amidotransferase-like"/>
    <property type="match status" value="1"/>
</dbReference>
<proteinExistence type="predicted"/>
<evidence type="ECO:0000313" key="1">
    <source>
        <dbReference type="EMBL" id="BDI32987.1"/>
    </source>
</evidence>
<evidence type="ECO:0000313" key="2">
    <source>
        <dbReference type="Proteomes" id="UP000287394"/>
    </source>
</evidence>
<keyword evidence="2" id="KW-1185">Reference proteome</keyword>
<dbReference type="KEGG" id="ccot:CCAX7_50380"/>
<name>A0A402CPM9_9BACT</name>
<reference evidence="1 2" key="1">
    <citation type="journal article" date="2019" name="Int. J. Syst. Evol. Microbiol.">
        <title>Capsulimonas corticalis gen. nov., sp. nov., an aerobic capsulated bacterium, of a novel bacterial order, Capsulimonadales ord. nov., of the class Armatimonadia of the phylum Armatimonadetes.</title>
        <authorList>
            <person name="Li J."/>
            <person name="Kudo C."/>
            <person name="Tonouchi A."/>
        </authorList>
    </citation>
    <scope>NUCLEOTIDE SEQUENCE [LARGE SCALE GENOMIC DNA]</scope>
    <source>
        <strain evidence="1 2">AX-7</strain>
    </source>
</reference>
<organism evidence="1 2">
    <name type="scientific">Capsulimonas corticalis</name>
    <dbReference type="NCBI Taxonomy" id="2219043"/>
    <lineage>
        <taxon>Bacteria</taxon>
        <taxon>Bacillati</taxon>
        <taxon>Armatimonadota</taxon>
        <taxon>Armatimonadia</taxon>
        <taxon>Capsulimonadales</taxon>
        <taxon>Capsulimonadaceae</taxon>
        <taxon>Capsulimonas</taxon>
    </lineage>
</organism>
<accession>A0A402CPM9</accession>
<dbReference type="Gene3D" id="3.40.50.880">
    <property type="match status" value="1"/>
</dbReference>
<dbReference type="AlphaFoldDB" id="A0A402CPM9"/>
<sequence>MAVVPRAGAQDLALHADLGVGGKYRAGSWIPVTVTALNHGDQNYHGQIQVFADSLSAQGQSPSLDRPTEVFAVPASIPPSQNTPQRFQVYTRDLDPTRDNFTVQFAEGDRGEGRIAAKIVTTANYHVRPFSGTAIPAGDLFVVGVGSDPVGASFLSGLRLGLRHTPAGVQPALKLDANSQQAVGPGAGQLHTPTVQAVAAQPGDLPDSAAGYRGVDAVLLGADAALDSLSDAQIQALQMWTLSGGRLVVYGAGSGGAVPAALQQFLPARFAGDAVPISLPSGPGVATRMIPTGAAGVEIRQKAPDGTPLMLSGRYGAGSVLMIAYDPTSAPFRAWTGPAQLSFWRSVVTGGSALLPYAMQTEERGSPRFYGFGYRSRISDIVLHVPQLNAPGVLTVAIFLGLYIIILVPLNYFVLKKIDRREWAWITIPVLVLVVSAGAYGVAYAAKGGSLFVNRATIVETSAGTSQAAAFSGCGLFSSHRTTYDLDLSNPTAIAADSAPIHTYNRSWGGATASSFDGVRYVSSGSGSAVRGFGVNMWSMRTFDVQSLVDLGGTIDSSLKNNSQTNMCAGSITNHTSYALDNCALYWNGSWITLGDLAPGGSAAVTGNENPITGGFDVFPFDGRYHAPSPKANADRVHSTAGMKHALAAFAKSLGRESSESYEYYGVDPEGVRKPFSAATGEALLVGWSTDSHIAGPPLKVDGQTPAQDDVTLVVVHIPVR</sequence>
<protein>
    <submittedName>
        <fullName evidence="1">Uncharacterized protein</fullName>
    </submittedName>
</protein>
<dbReference type="InterPro" id="IPR029062">
    <property type="entry name" value="Class_I_gatase-like"/>
</dbReference>
<gene>
    <name evidence="1" type="ORF">CCAX7_50380</name>
</gene>